<gene>
    <name evidence="6" type="primary">yiaD</name>
    <name evidence="6" type="ORF">MGA5115_00394</name>
    <name evidence="7" type="ORF">MGA5116_01955</name>
</gene>
<accession>A0A1C3JMB2</accession>
<reference evidence="6 9" key="1">
    <citation type="submission" date="2016-06" db="EMBL/GenBank/DDBJ databases">
        <authorList>
            <person name="Kjaerup R.B."/>
            <person name="Dalgaard T.S."/>
            <person name="Juul-Madsen H.R."/>
        </authorList>
    </citation>
    <scope>NUCLEOTIDE SEQUENCE [LARGE SCALE GENOMIC DNA]</scope>
    <source>
        <strain evidence="6 9">CECT 5115</strain>
    </source>
</reference>
<proteinExistence type="predicted"/>
<dbReference type="PANTHER" id="PTHR30329:SF21">
    <property type="entry name" value="LIPOPROTEIN YIAD-RELATED"/>
    <property type="match status" value="1"/>
</dbReference>
<dbReference type="InterPro" id="IPR036737">
    <property type="entry name" value="OmpA-like_sf"/>
</dbReference>
<dbReference type="Proteomes" id="UP000092840">
    <property type="component" value="Unassembled WGS sequence"/>
</dbReference>
<dbReference type="InterPro" id="IPR006665">
    <property type="entry name" value="OmpA-like"/>
</dbReference>
<evidence type="ECO:0000256" key="1">
    <source>
        <dbReference type="ARBA" id="ARBA00004442"/>
    </source>
</evidence>
<dbReference type="GO" id="GO:0009279">
    <property type="term" value="C:cell outer membrane"/>
    <property type="evidence" value="ECO:0007669"/>
    <property type="project" value="UniProtKB-SubCell"/>
</dbReference>
<dbReference type="AlphaFoldDB" id="A0A1C3JMB2"/>
<dbReference type="Gene3D" id="3.30.1330.60">
    <property type="entry name" value="OmpA-like domain"/>
    <property type="match status" value="1"/>
</dbReference>
<dbReference type="RefSeq" id="WP_067031010.1">
    <property type="nucleotide sequence ID" value="NZ_CP187511.1"/>
</dbReference>
<evidence type="ECO:0000259" key="5">
    <source>
        <dbReference type="PROSITE" id="PS51123"/>
    </source>
</evidence>
<dbReference type="PRINTS" id="PR01021">
    <property type="entry name" value="OMPADOMAIN"/>
</dbReference>
<evidence type="ECO:0000313" key="7">
    <source>
        <dbReference type="EMBL" id="SBT21362.1"/>
    </source>
</evidence>
<dbReference type="InterPro" id="IPR039567">
    <property type="entry name" value="Gly-zipper"/>
</dbReference>
<dbReference type="PANTHER" id="PTHR30329">
    <property type="entry name" value="STATOR ELEMENT OF FLAGELLAR MOTOR COMPLEX"/>
    <property type="match status" value="1"/>
</dbReference>
<comment type="subcellular location">
    <subcellularLocation>
        <location evidence="1">Cell outer membrane</location>
    </subcellularLocation>
</comment>
<keyword evidence="8" id="KW-1185">Reference proteome</keyword>
<name>A0A1C3JMB2_9GAMM</name>
<evidence type="ECO:0000256" key="3">
    <source>
        <dbReference type="ARBA" id="ARBA00023237"/>
    </source>
</evidence>
<evidence type="ECO:0000313" key="6">
    <source>
        <dbReference type="EMBL" id="SBT16314.1"/>
    </source>
</evidence>
<evidence type="ECO:0000313" key="9">
    <source>
        <dbReference type="Proteomes" id="UP000092871"/>
    </source>
</evidence>
<dbReference type="PRINTS" id="PR01023">
    <property type="entry name" value="NAFLGMOTY"/>
</dbReference>
<evidence type="ECO:0000313" key="8">
    <source>
        <dbReference type="Proteomes" id="UP000092840"/>
    </source>
</evidence>
<organism evidence="6 9">
    <name type="scientific">Marinomonas gallaica</name>
    <dbReference type="NCBI Taxonomy" id="1806667"/>
    <lineage>
        <taxon>Bacteria</taxon>
        <taxon>Pseudomonadati</taxon>
        <taxon>Pseudomonadota</taxon>
        <taxon>Gammaproteobacteria</taxon>
        <taxon>Oceanospirillales</taxon>
        <taxon>Oceanospirillaceae</taxon>
        <taxon>Marinomonas</taxon>
    </lineage>
</organism>
<reference evidence="7 8" key="2">
    <citation type="submission" date="2016-06" db="EMBL/GenBank/DDBJ databases">
        <authorList>
            <person name="Rodrigo-Torres L."/>
            <person name="Arahal D.R."/>
        </authorList>
    </citation>
    <scope>NUCLEOTIDE SEQUENCE [LARGE SCALE GENOMIC DNA]</scope>
    <source>
        <strain evidence="7 8">CECT 5116</strain>
    </source>
</reference>
<keyword evidence="3" id="KW-0998">Cell outer membrane</keyword>
<protein>
    <submittedName>
        <fullName evidence="6 7">Lipoprotein YiaD</fullName>
    </submittedName>
</protein>
<dbReference type="PROSITE" id="PS51123">
    <property type="entry name" value="OMPA_2"/>
    <property type="match status" value="1"/>
</dbReference>
<feature type="domain" description="OmpA-like" evidence="5">
    <location>
        <begin position="109"/>
        <end position="226"/>
    </location>
</feature>
<dbReference type="PROSITE" id="PS51257">
    <property type="entry name" value="PROKAR_LIPOPROTEIN"/>
    <property type="match status" value="1"/>
</dbReference>
<dbReference type="InterPro" id="IPR006664">
    <property type="entry name" value="OMP_bac"/>
</dbReference>
<dbReference type="Pfam" id="PF00691">
    <property type="entry name" value="OmpA"/>
    <property type="match status" value="1"/>
</dbReference>
<keyword evidence="2 4" id="KW-0472">Membrane</keyword>
<dbReference type="EMBL" id="FLRB01000012">
    <property type="protein sequence ID" value="SBT21362.1"/>
    <property type="molecule type" value="Genomic_DNA"/>
</dbReference>
<evidence type="ECO:0000256" key="2">
    <source>
        <dbReference type="ARBA" id="ARBA00023136"/>
    </source>
</evidence>
<dbReference type="Pfam" id="PF13488">
    <property type="entry name" value="Gly-zipper_Omp"/>
    <property type="match status" value="1"/>
</dbReference>
<dbReference type="CDD" id="cd07185">
    <property type="entry name" value="OmpA_C-like"/>
    <property type="match status" value="1"/>
</dbReference>
<dbReference type="SUPFAM" id="SSF103088">
    <property type="entry name" value="OmpA-like"/>
    <property type="match status" value="1"/>
</dbReference>
<keyword evidence="6" id="KW-0449">Lipoprotein</keyword>
<dbReference type="OrthoDB" id="9782229at2"/>
<dbReference type="InterPro" id="IPR050330">
    <property type="entry name" value="Bact_OuterMem_StrucFunc"/>
</dbReference>
<evidence type="ECO:0000256" key="4">
    <source>
        <dbReference type="PROSITE-ProRule" id="PRU00473"/>
    </source>
</evidence>
<dbReference type="EMBL" id="FLRA01000002">
    <property type="protein sequence ID" value="SBT16314.1"/>
    <property type="molecule type" value="Genomic_DNA"/>
</dbReference>
<dbReference type="Proteomes" id="UP000092871">
    <property type="component" value="Unassembled WGS sequence"/>
</dbReference>
<sequence length="227" mass="23997">MSKLKSSIAILSIAAVLGGCQTTTQRENATTGETEMNSTSKGAIIGAVSGVLVGLATGDNAKERRNRALAGAVAGGAVGAGVGNYFDRQEAALREELRNSGVQVRRVGKDQLVLVMENGIGFGTDSYMLDSSIYNTLNGVARILVEYPETVLMITGHTDSTGSEEHNQTLSLKRADSVRSYLMGQNVASNRLSTMGMGESSPICDNSTSQGRQCNRRVEISIYPKGN</sequence>